<dbReference type="InterPro" id="IPR016035">
    <property type="entry name" value="Acyl_Trfase/lysoPLipase"/>
</dbReference>
<evidence type="ECO:0000256" key="7">
    <source>
        <dbReference type="ARBA" id="ARBA00022801"/>
    </source>
</evidence>
<evidence type="ECO:0000256" key="9">
    <source>
        <dbReference type="ARBA" id="ARBA00022963"/>
    </source>
</evidence>
<dbReference type="PANTHER" id="PTHR14226">
    <property type="entry name" value="NEUROPATHY TARGET ESTERASE/SWISS CHEESE D.MELANOGASTER"/>
    <property type="match status" value="1"/>
</dbReference>
<evidence type="ECO:0000256" key="19">
    <source>
        <dbReference type="SAM" id="Phobius"/>
    </source>
</evidence>
<keyword evidence="11" id="KW-0443">Lipid metabolism</keyword>
<evidence type="ECO:0000256" key="12">
    <source>
        <dbReference type="ARBA" id="ARBA00023136"/>
    </source>
</evidence>
<dbReference type="SUPFAM" id="SSF52151">
    <property type="entry name" value="FabD/lysophospholipase-like"/>
    <property type="match status" value="1"/>
</dbReference>
<dbReference type="CDD" id="cd00038">
    <property type="entry name" value="CAP_ED"/>
    <property type="match status" value="3"/>
</dbReference>
<dbReference type="GO" id="GO:0016042">
    <property type="term" value="P:lipid catabolic process"/>
    <property type="evidence" value="ECO:0007669"/>
    <property type="project" value="UniProtKB-KW"/>
</dbReference>
<feature type="short sequence motif" description="GXGXXG" evidence="17">
    <location>
        <begin position="824"/>
        <end position="829"/>
    </location>
</feature>
<keyword evidence="23" id="KW-1185">Reference proteome</keyword>
<dbReference type="CDD" id="cd07225">
    <property type="entry name" value="Pat_PNPLA6_PNPLA7"/>
    <property type="match status" value="1"/>
</dbReference>
<evidence type="ECO:0000256" key="14">
    <source>
        <dbReference type="ARBA" id="ARBA00048133"/>
    </source>
</evidence>
<keyword evidence="7" id="KW-0378">Hydrolase</keyword>
<evidence type="ECO:0000256" key="15">
    <source>
        <dbReference type="ARBA" id="ARBA00048454"/>
    </source>
</evidence>
<protein>
    <recommendedName>
        <fullName evidence="3">lysophospholipase</fullName>
        <ecNumber evidence="3">3.1.1.5</ecNumber>
    </recommendedName>
</protein>
<comment type="subcellular location">
    <subcellularLocation>
        <location evidence="1">Endoplasmic reticulum membrane</location>
        <topology evidence="1">Single-pass type III membrane protein</topology>
    </subcellularLocation>
</comment>
<evidence type="ECO:0000259" key="21">
    <source>
        <dbReference type="PROSITE" id="PS51635"/>
    </source>
</evidence>
<dbReference type="PROSITE" id="PS51635">
    <property type="entry name" value="PNPLA"/>
    <property type="match status" value="1"/>
</dbReference>
<evidence type="ECO:0000256" key="16">
    <source>
        <dbReference type="ARBA" id="ARBA00048656"/>
    </source>
</evidence>
<proteinExistence type="inferred from homology"/>
<evidence type="ECO:0000256" key="10">
    <source>
        <dbReference type="ARBA" id="ARBA00022989"/>
    </source>
</evidence>
<feature type="domain" description="Cyclic nucleotide-binding" evidence="20">
    <location>
        <begin position="522"/>
        <end position="609"/>
    </location>
</feature>
<dbReference type="Pfam" id="PF01734">
    <property type="entry name" value="Patatin"/>
    <property type="match status" value="1"/>
</dbReference>
<comment type="caution">
    <text evidence="17">Lacks conserved residue(s) required for the propagation of feature annotation.</text>
</comment>
<dbReference type="InterPro" id="IPR050301">
    <property type="entry name" value="NTE"/>
</dbReference>
<comment type="similarity">
    <text evidence="2">Belongs to the NTE family.</text>
</comment>
<dbReference type="Gene3D" id="2.60.120.10">
    <property type="entry name" value="Jelly Rolls"/>
    <property type="match status" value="3"/>
</dbReference>
<evidence type="ECO:0000256" key="18">
    <source>
        <dbReference type="SAM" id="MobiDB-lite"/>
    </source>
</evidence>
<dbReference type="EC" id="3.1.1.5" evidence="3"/>
<dbReference type="PROSITE" id="PS50042">
    <property type="entry name" value="CNMP_BINDING_3"/>
    <property type="match status" value="3"/>
</dbReference>
<evidence type="ECO:0000256" key="5">
    <source>
        <dbReference type="ARBA" id="ARBA00022692"/>
    </source>
</evidence>
<organism evidence="22 23">
    <name type="scientific">Cyprinus carpio carpio</name>
    <dbReference type="NCBI Taxonomy" id="630221"/>
    <lineage>
        <taxon>Eukaryota</taxon>
        <taxon>Metazoa</taxon>
        <taxon>Chordata</taxon>
        <taxon>Craniata</taxon>
        <taxon>Vertebrata</taxon>
        <taxon>Euteleostomi</taxon>
        <taxon>Actinopterygii</taxon>
        <taxon>Neopterygii</taxon>
        <taxon>Teleostei</taxon>
        <taxon>Ostariophysi</taxon>
        <taxon>Cypriniformes</taxon>
        <taxon>Cyprinidae</taxon>
        <taxon>Cyprininae</taxon>
        <taxon>Cyprinus</taxon>
    </lineage>
</organism>
<dbReference type="SUPFAM" id="SSF51206">
    <property type="entry name" value="cAMP-binding domain-like"/>
    <property type="match status" value="3"/>
</dbReference>
<evidence type="ECO:0000256" key="3">
    <source>
        <dbReference type="ARBA" id="ARBA00013274"/>
    </source>
</evidence>
<keyword evidence="6" id="KW-0677">Repeat</keyword>
<dbReference type="FunFam" id="3.40.1090.10:FF:000015">
    <property type="entry name" value="Patatin like phospholipase domain containing 7"/>
    <property type="match status" value="1"/>
</dbReference>
<name>A0A9J7ZMC5_CYPCA</name>
<keyword evidence="12 19" id="KW-0472">Membrane</keyword>
<evidence type="ECO:0000256" key="8">
    <source>
        <dbReference type="ARBA" id="ARBA00022824"/>
    </source>
</evidence>
<dbReference type="InterPro" id="IPR056556">
    <property type="entry name" value="NTE1_P-loop_dom"/>
</dbReference>
<keyword evidence="5 19" id="KW-0812">Transmembrane</keyword>
<dbReference type="SMART" id="SM00100">
    <property type="entry name" value="cNMP"/>
    <property type="match status" value="3"/>
</dbReference>
<reference evidence="22" key="1">
    <citation type="submission" date="2025-08" db="UniProtKB">
        <authorList>
            <consortium name="Ensembl"/>
        </authorList>
    </citation>
    <scope>IDENTIFICATION</scope>
</reference>
<dbReference type="FunFam" id="2.60.120.10:FF:000022">
    <property type="entry name" value="Patatin like phospholipase domain containing 7"/>
    <property type="match status" value="1"/>
</dbReference>
<dbReference type="GO" id="GO:0005789">
    <property type="term" value="C:endoplasmic reticulum membrane"/>
    <property type="evidence" value="ECO:0007669"/>
    <property type="project" value="UniProtKB-SubCell"/>
</dbReference>
<dbReference type="FunFam" id="2.60.120.10:FF:000010">
    <property type="entry name" value="neuropathy target esterase isoform X1"/>
    <property type="match status" value="1"/>
</dbReference>
<dbReference type="InterPro" id="IPR002641">
    <property type="entry name" value="PNPLA_dom"/>
</dbReference>
<reference evidence="22" key="2">
    <citation type="submission" date="2025-09" db="UniProtKB">
        <authorList>
            <consortium name="Ensembl"/>
        </authorList>
    </citation>
    <scope>IDENTIFICATION</scope>
</reference>
<evidence type="ECO:0000313" key="22">
    <source>
        <dbReference type="Ensembl" id="ENSCCRP00000132513.1"/>
    </source>
</evidence>
<comment type="catalytic activity">
    <reaction evidence="14">
        <text>1-hexadecanoyl-sn-glycero-3-phosphate + H2O = sn-glycerol 3-phosphate + hexadecanoate + H(+)</text>
        <dbReference type="Rhea" id="RHEA:49092"/>
        <dbReference type="ChEBI" id="CHEBI:7896"/>
        <dbReference type="ChEBI" id="CHEBI:15377"/>
        <dbReference type="ChEBI" id="CHEBI:15378"/>
        <dbReference type="ChEBI" id="CHEBI:57518"/>
        <dbReference type="ChEBI" id="CHEBI:57597"/>
    </reaction>
    <physiologicalReaction direction="left-to-right" evidence="14">
        <dbReference type="Rhea" id="RHEA:49093"/>
    </physiologicalReaction>
</comment>
<dbReference type="FunFam" id="2.60.120.10:FF:000012">
    <property type="entry name" value="neuropathy target esterase isoform X2"/>
    <property type="match status" value="1"/>
</dbReference>
<evidence type="ECO:0000256" key="13">
    <source>
        <dbReference type="ARBA" id="ARBA00047314"/>
    </source>
</evidence>
<feature type="transmembrane region" description="Helical" evidence="19">
    <location>
        <begin position="6"/>
        <end position="24"/>
    </location>
</feature>
<dbReference type="PANTHER" id="PTHR14226:SF23">
    <property type="entry name" value="PATATIN-LIKE PHOSPHOLIPASE DOMAIN-CONTAINING PROTEIN 7"/>
    <property type="match status" value="1"/>
</dbReference>
<evidence type="ECO:0000256" key="11">
    <source>
        <dbReference type="ARBA" id="ARBA00023098"/>
    </source>
</evidence>
<feature type="compositionally biased region" description="Low complexity" evidence="18">
    <location>
        <begin position="60"/>
        <end position="72"/>
    </location>
</feature>
<keyword evidence="4" id="KW-0597">Phosphoprotein</keyword>
<evidence type="ECO:0000259" key="20">
    <source>
        <dbReference type="PROSITE" id="PS50042"/>
    </source>
</evidence>
<keyword evidence="10 19" id="KW-1133">Transmembrane helix</keyword>
<dbReference type="Ensembl" id="ENSCCRT00000188329.1">
    <property type="protein sequence ID" value="ENSCCRP00000132513.1"/>
    <property type="gene ID" value="ENSCCRG00000003333.2"/>
</dbReference>
<evidence type="ECO:0000256" key="4">
    <source>
        <dbReference type="ARBA" id="ARBA00022553"/>
    </source>
</evidence>
<dbReference type="InterPro" id="IPR014710">
    <property type="entry name" value="RmlC-like_jellyroll"/>
</dbReference>
<evidence type="ECO:0000256" key="2">
    <source>
        <dbReference type="ARBA" id="ARBA00006636"/>
    </source>
</evidence>
<keyword evidence="8" id="KW-0256">Endoplasmic reticulum</keyword>
<dbReference type="Pfam" id="PF24179">
    <property type="entry name" value="NTE_Ploop"/>
    <property type="match status" value="1"/>
</dbReference>
<dbReference type="GO" id="GO:0004622">
    <property type="term" value="F:phosphatidylcholine lysophospholipase activity"/>
    <property type="evidence" value="ECO:0007669"/>
    <property type="project" value="UniProtKB-EC"/>
</dbReference>
<evidence type="ECO:0000313" key="23">
    <source>
        <dbReference type="Proteomes" id="UP001108240"/>
    </source>
</evidence>
<feature type="region of interest" description="Disordered" evidence="18">
    <location>
        <begin position="60"/>
        <end position="80"/>
    </location>
</feature>
<evidence type="ECO:0000256" key="6">
    <source>
        <dbReference type="ARBA" id="ARBA00022737"/>
    </source>
</evidence>
<feature type="domain" description="PNPLA" evidence="21">
    <location>
        <begin position="820"/>
        <end position="982"/>
    </location>
</feature>
<comment type="catalytic activity">
    <reaction evidence="13">
        <text>1-(9Z-octadecenoyl)-sn-glycero-3-phosphocholine + H2O = sn-glycerol 3-phosphocholine + (9Z)-octadecenoate + H(+)</text>
        <dbReference type="Rhea" id="RHEA:40807"/>
        <dbReference type="ChEBI" id="CHEBI:15377"/>
        <dbReference type="ChEBI" id="CHEBI:15378"/>
        <dbReference type="ChEBI" id="CHEBI:16870"/>
        <dbReference type="ChEBI" id="CHEBI:28610"/>
        <dbReference type="ChEBI" id="CHEBI:30823"/>
    </reaction>
    <physiologicalReaction direction="left-to-right" evidence="13">
        <dbReference type="Rhea" id="RHEA:40808"/>
    </physiologicalReaction>
</comment>
<comment type="catalytic activity">
    <reaction evidence="15">
        <text>a 1-acyl-sn-glycero-3-phosphocholine + H2O = sn-glycerol 3-phosphocholine + a fatty acid + H(+)</text>
        <dbReference type="Rhea" id="RHEA:15177"/>
        <dbReference type="ChEBI" id="CHEBI:15377"/>
        <dbReference type="ChEBI" id="CHEBI:15378"/>
        <dbReference type="ChEBI" id="CHEBI:16870"/>
        <dbReference type="ChEBI" id="CHEBI:28868"/>
        <dbReference type="ChEBI" id="CHEBI:58168"/>
        <dbReference type="EC" id="3.1.1.5"/>
    </reaction>
    <physiologicalReaction direction="left-to-right" evidence="15">
        <dbReference type="Rhea" id="RHEA:15178"/>
    </physiologicalReaction>
</comment>
<evidence type="ECO:0000256" key="1">
    <source>
        <dbReference type="ARBA" id="ARBA00004643"/>
    </source>
</evidence>
<dbReference type="Gene3D" id="3.40.1090.10">
    <property type="entry name" value="Cytosolic phospholipase A2 catalytic domain"/>
    <property type="match status" value="1"/>
</dbReference>
<accession>A0A9J7ZMC5</accession>
<dbReference type="Pfam" id="PF00027">
    <property type="entry name" value="cNMP_binding"/>
    <property type="match status" value="3"/>
</dbReference>
<keyword evidence="9" id="KW-0442">Lipid degradation</keyword>
<feature type="domain" description="Cyclic nucleotide-binding" evidence="20">
    <location>
        <begin position="135"/>
        <end position="262"/>
    </location>
</feature>
<comment type="catalytic activity">
    <reaction evidence="16">
        <text>1-hexadecanoyl-sn-glycero-3-phosphocholine + H2O = sn-glycerol 3-phosphocholine + hexadecanoate + H(+)</text>
        <dbReference type="Rhea" id="RHEA:40435"/>
        <dbReference type="ChEBI" id="CHEBI:7896"/>
        <dbReference type="ChEBI" id="CHEBI:15377"/>
        <dbReference type="ChEBI" id="CHEBI:15378"/>
        <dbReference type="ChEBI" id="CHEBI:16870"/>
        <dbReference type="ChEBI" id="CHEBI:72998"/>
    </reaction>
    <physiologicalReaction direction="left-to-right" evidence="16">
        <dbReference type="Rhea" id="RHEA:40436"/>
    </physiologicalReaction>
</comment>
<feature type="short sequence motif" description="GXSXG" evidence="17">
    <location>
        <begin position="851"/>
        <end position="855"/>
    </location>
</feature>
<dbReference type="GeneTree" id="ENSGT00940000156763"/>
<sequence>MLTGVLIGAVVAMCLIGISVLFLYRRYKLANQQAGVPRYRFRKRDKVLFYGRKIMRKVQTLSSTPSSSSVSKQRSRKRPKVLSIARRILQIRKEPPTLQPKEPPPSLLEADLTEFDVQNSNLPSEVLYMLKNVRVLGHFEKPLFLELCRHMVFVELQEGEGLFKPGDDDDSIYVVQDGRLELCIHEIDGTEPVVKDVLPGDSVHSLLSILDIITGYPAPYKTVSARAAVRSTILRLPASAFQSVFEKYPETLVRVIQIIMVRLQRVTFLALHNYLGLTTELFNQVGKRVHKYISALLLLGSHTCSLSLLKYVISSHTLCVTDNLPSVYPLLLTPHGNDTSSTKLCKLDLVSMCAGVAGNDLDMAYERARWDMSSWFMYVWIDLCVCVEYFYWAVCVQDPSLLEGRVTLHQVKAGSIVAHQGDQDVSVQFVISGTLHVYQRMIDREVDTCLFVAHPGELVCQLAVLTGEPLIFSVRAHRDCSFLSISKTHFYEIMRAEPTVVLNVAHTVVRRMSPFVRQIDFALDWMAVEAGRAVYRQGDKSDSTFIVLSGRLRSVIMKEDGKKELTGEYGRGDLIGVVEALTHQNRATTVHAVRDSELAKLPEGALSSIKRKFPQVCQLQFCSPYLILLGKEVPLTAFTLELQHALLAIGPTLLLTSDIIKQRLGSAALDSVHEYRLSSWLGQQEDIHRIVLYQTDVSLTPWTQRCIRQADCIIIVGLGEQDPAVGELERMLEGSAVRAQKQLVLLHREDGPPPKGTAEWLNMRSWISRHLHLSCPRRVFSRRSLPKLREMYQRVFQKPADRHSDFSRLARVLTGNVIALVLGGGGARGCSQVGIIRALSEAGIPIDLVGGTSIGSMMGALYAEDRSYSRMKIRAREWAMEMTSVFKKVLDLTYPVTSMFSGASFNSSINAVFKDKQIEDLWIPYFNITTDITASTMRVHTDADVARSMGAKVVIAIDVGSQDETNLTNYGDALSGWWLLWKRLNPLAEKVKVLNMTEIQARLAYVCSVRQLESVKNSDYCEYIRPPIDRYRTLEFGKFDEINEVGYQYGKTVFDVWCRSGVVEKMMKDRHQEEFHKTQSNNLVTCPNASFTDLAEIVSRIEPVKPALVDDESDYHTDYEEELAESALSDIELYNHYSEHTEEELTADTVSLTHTCRLKGTS</sequence>
<dbReference type="InterPro" id="IPR000595">
    <property type="entry name" value="cNMP-bd_dom"/>
</dbReference>
<evidence type="ECO:0000256" key="17">
    <source>
        <dbReference type="PROSITE-ProRule" id="PRU01161"/>
    </source>
</evidence>
<dbReference type="InterPro" id="IPR018490">
    <property type="entry name" value="cNMP-bd_dom_sf"/>
</dbReference>
<feature type="domain" description="Cyclic nucleotide-binding" evidence="20">
    <location>
        <begin position="411"/>
        <end position="494"/>
    </location>
</feature>
<dbReference type="AlphaFoldDB" id="A0A9J7ZMC5"/>
<dbReference type="Proteomes" id="UP001108240">
    <property type="component" value="Unplaced"/>
</dbReference>